<sequence length="438" mass="44992">MEKFFKVAERGSNPAQEFRAGITTFLAMAYIIAVNPALLAAAGVPVSAAITATCLGGGIMTILMGLFSNRPLACASGMGVNAVVAFSLTPITGGDWHASMAVIFIEGIAILLLVLCGLREAIMDAIPVNLRHAISVGLGLFIAMIGLKNSGIIVANESTLVALGDIFSPTFIVGVISIVATVVLYSARVKGSLLIGIILAVLAGIPLGVTASPTGIVSGLDFSTFGAPFLTDSAGVMGIVKALTTPVLLVFAFSLMMSDFFDTMGSAMAIAKQGDFLTEDGNVKDIKQILIVDSAAAAAGGFFGASSITTFIESASGAADGGRTGLSSIFTGLLFIAAAFIAPLISIVSSAATCGALVLVGFLMMSEVTEIDWNDLLEGFPAFMVIAGIPMTYSISDGIGFGFIFYVVVALVTGNVKKVKPLMWVATLAFVAYFIIAN</sequence>
<dbReference type="EMBL" id="CP097092">
    <property type="protein sequence ID" value="UQF77529.1"/>
    <property type="molecule type" value="Genomic_DNA"/>
</dbReference>
<evidence type="ECO:0000256" key="5">
    <source>
        <dbReference type="ARBA" id="ARBA00022989"/>
    </source>
</evidence>
<gene>
    <name evidence="8" type="ORF">HXK24_01325</name>
    <name evidence="9" type="ORF">M3I19_04275</name>
</gene>
<keyword evidence="3" id="KW-0813">Transport</keyword>
<dbReference type="PANTHER" id="PTHR43337">
    <property type="entry name" value="XANTHINE/URACIL PERMEASE C887.17-RELATED"/>
    <property type="match status" value="1"/>
</dbReference>
<dbReference type="InterPro" id="IPR006043">
    <property type="entry name" value="NCS2"/>
</dbReference>
<feature type="transmembrane region" description="Helical" evidence="7">
    <location>
        <begin position="130"/>
        <end position="147"/>
    </location>
</feature>
<feature type="transmembrane region" description="Helical" evidence="7">
    <location>
        <begin position="421"/>
        <end position="437"/>
    </location>
</feature>
<feature type="transmembrane region" description="Helical" evidence="7">
    <location>
        <begin position="20"/>
        <end position="42"/>
    </location>
</feature>
<feature type="transmembrane region" description="Helical" evidence="7">
    <location>
        <begin position="193"/>
        <end position="216"/>
    </location>
</feature>
<feature type="transmembrane region" description="Helical" evidence="7">
    <location>
        <begin position="333"/>
        <end position="363"/>
    </location>
</feature>
<dbReference type="GO" id="GO:0005886">
    <property type="term" value="C:plasma membrane"/>
    <property type="evidence" value="ECO:0007669"/>
    <property type="project" value="TreeGrafter"/>
</dbReference>
<organism evidence="8 10">
    <name type="scientific">Lancefieldella parvula</name>
    <dbReference type="NCBI Taxonomy" id="1382"/>
    <lineage>
        <taxon>Bacteria</taxon>
        <taxon>Bacillati</taxon>
        <taxon>Actinomycetota</taxon>
        <taxon>Coriobacteriia</taxon>
        <taxon>Coriobacteriales</taxon>
        <taxon>Atopobiaceae</taxon>
        <taxon>Lancefieldella</taxon>
    </lineage>
</organism>
<name>A0A9D5X496_9ACTN</name>
<feature type="transmembrane region" description="Helical" evidence="7">
    <location>
        <begin position="167"/>
        <end position="186"/>
    </location>
</feature>
<proteinExistence type="inferred from homology"/>
<evidence type="ECO:0000256" key="2">
    <source>
        <dbReference type="ARBA" id="ARBA00005697"/>
    </source>
</evidence>
<dbReference type="GO" id="GO:0012505">
    <property type="term" value="C:endomembrane system"/>
    <property type="evidence" value="ECO:0007669"/>
    <property type="project" value="UniProtKB-SubCell"/>
</dbReference>
<keyword evidence="6 7" id="KW-0472">Membrane</keyword>
<evidence type="ECO:0000313" key="8">
    <source>
        <dbReference type="EMBL" id="MBF4802457.1"/>
    </source>
</evidence>
<evidence type="ECO:0000313" key="9">
    <source>
        <dbReference type="EMBL" id="UQF77529.1"/>
    </source>
</evidence>
<dbReference type="RefSeq" id="WP_035427611.1">
    <property type="nucleotide sequence ID" value="NZ_CAUQBC010000001.1"/>
</dbReference>
<protein>
    <submittedName>
        <fullName evidence="8">NCS2 family permease</fullName>
    </submittedName>
</protein>
<reference evidence="9" key="2">
    <citation type="submission" date="2022-05" db="EMBL/GenBank/DDBJ databases">
        <title>Using nanopore sequencing to obtain complete genomes from saliva samples.</title>
        <authorList>
            <person name="Baker J.L."/>
        </authorList>
    </citation>
    <scope>NUCLEOTIDE SEQUENCE</scope>
    <source>
        <strain evidence="9">JCVI-JB-Lp32</strain>
    </source>
</reference>
<keyword evidence="4 7" id="KW-0812">Transmembrane</keyword>
<dbReference type="Proteomes" id="UP000831562">
    <property type="component" value="Chromosome"/>
</dbReference>
<evidence type="ECO:0000256" key="6">
    <source>
        <dbReference type="ARBA" id="ARBA00023136"/>
    </source>
</evidence>
<comment type="similarity">
    <text evidence="2">Belongs to the nucleobase:cation symporter-2 (NCS2) (TC 2.A.40) family. Azg-like subfamily.</text>
</comment>
<evidence type="ECO:0000256" key="3">
    <source>
        <dbReference type="ARBA" id="ARBA00022448"/>
    </source>
</evidence>
<dbReference type="EMBL" id="JABZGU010000014">
    <property type="protein sequence ID" value="MBF4802457.1"/>
    <property type="molecule type" value="Genomic_DNA"/>
</dbReference>
<reference evidence="8" key="1">
    <citation type="submission" date="2020-04" db="EMBL/GenBank/DDBJ databases">
        <title>Deep metagenomics examines the oral microbiome during advanced dental caries in children, revealing novel taxa and co-occurrences with host molecules.</title>
        <authorList>
            <person name="Baker J.L."/>
            <person name="Morton J.T."/>
            <person name="Dinis M."/>
            <person name="Alvarez R."/>
            <person name="Tran N.C."/>
            <person name="Knight R."/>
            <person name="Edlund A."/>
        </authorList>
    </citation>
    <scope>NUCLEOTIDE SEQUENCE</scope>
    <source>
        <strain evidence="8">JCVI_3_bin.11</strain>
    </source>
</reference>
<feature type="transmembrane region" description="Helical" evidence="7">
    <location>
        <begin position="98"/>
        <end position="118"/>
    </location>
</feature>
<feature type="transmembrane region" description="Helical" evidence="7">
    <location>
        <begin position="236"/>
        <end position="256"/>
    </location>
</feature>
<feature type="transmembrane region" description="Helical" evidence="7">
    <location>
        <begin position="72"/>
        <end position="92"/>
    </location>
</feature>
<evidence type="ECO:0000256" key="4">
    <source>
        <dbReference type="ARBA" id="ARBA00022692"/>
    </source>
</evidence>
<feature type="transmembrane region" description="Helical" evidence="7">
    <location>
        <begin position="48"/>
        <end position="67"/>
    </location>
</feature>
<dbReference type="PANTHER" id="PTHR43337:SF1">
    <property type="entry name" value="XANTHINE_URACIL PERMEASE C887.17-RELATED"/>
    <property type="match status" value="1"/>
</dbReference>
<dbReference type="AlphaFoldDB" id="A0A9D5X496"/>
<evidence type="ECO:0000313" key="10">
    <source>
        <dbReference type="Proteomes" id="UP000787322"/>
    </source>
</evidence>
<dbReference type="GO" id="GO:0005345">
    <property type="term" value="F:purine nucleobase transmembrane transporter activity"/>
    <property type="evidence" value="ECO:0007669"/>
    <property type="project" value="TreeGrafter"/>
</dbReference>
<comment type="subcellular location">
    <subcellularLocation>
        <location evidence="1">Endomembrane system</location>
        <topology evidence="1">Multi-pass membrane protein</topology>
    </subcellularLocation>
</comment>
<dbReference type="Proteomes" id="UP000787322">
    <property type="component" value="Unassembled WGS sequence"/>
</dbReference>
<feature type="transmembrane region" description="Helical" evidence="7">
    <location>
        <begin position="383"/>
        <end position="409"/>
    </location>
</feature>
<evidence type="ECO:0000256" key="7">
    <source>
        <dbReference type="SAM" id="Phobius"/>
    </source>
</evidence>
<dbReference type="Pfam" id="PF00860">
    <property type="entry name" value="Xan_ur_permease"/>
    <property type="match status" value="1"/>
</dbReference>
<dbReference type="InterPro" id="IPR045018">
    <property type="entry name" value="Azg-like"/>
</dbReference>
<evidence type="ECO:0000256" key="1">
    <source>
        <dbReference type="ARBA" id="ARBA00004127"/>
    </source>
</evidence>
<keyword evidence="5 7" id="KW-1133">Transmembrane helix</keyword>
<accession>A0A9D5X496</accession>